<dbReference type="HOGENOM" id="CLU_002706_0_0_1"/>
<dbReference type="AlphaFoldDB" id="D8SX39"/>
<reference evidence="3 4" key="1">
    <citation type="journal article" date="2011" name="Science">
        <title>The Selaginella genome identifies genetic changes associated with the evolution of vascular plants.</title>
        <authorList>
            <person name="Banks J.A."/>
            <person name="Nishiyama T."/>
            <person name="Hasebe M."/>
            <person name="Bowman J.L."/>
            <person name="Gribskov M."/>
            <person name="dePamphilis C."/>
            <person name="Albert V.A."/>
            <person name="Aono N."/>
            <person name="Aoyama T."/>
            <person name="Ambrose B.A."/>
            <person name="Ashton N.W."/>
            <person name="Axtell M.J."/>
            <person name="Barker E."/>
            <person name="Barker M.S."/>
            <person name="Bennetzen J.L."/>
            <person name="Bonawitz N.D."/>
            <person name="Chapple C."/>
            <person name="Cheng C."/>
            <person name="Correa L.G."/>
            <person name="Dacre M."/>
            <person name="DeBarry J."/>
            <person name="Dreyer I."/>
            <person name="Elias M."/>
            <person name="Engstrom E.M."/>
            <person name="Estelle M."/>
            <person name="Feng L."/>
            <person name="Finet C."/>
            <person name="Floyd S.K."/>
            <person name="Frommer W.B."/>
            <person name="Fujita T."/>
            <person name="Gramzow L."/>
            <person name="Gutensohn M."/>
            <person name="Harholt J."/>
            <person name="Hattori M."/>
            <person name="Heyl A."/>
            <person name="Hirai T."/>
            <person name="Hiwatashi Y."/>
            <person name="Ishikawa M."/>
            <person name="Iwata M."/>
            <person name="Karol K.G."/>
            <person name="Koehler B."/>
            <person name="Kolukisaoglu U."/>
            <person name="Kubo M."/>
            <person name="Kurata T."/>
            <person name="Lalonde S."/>
            <person name="Li K."/>
            <person name="Li Y."/>
            <person name="Litt A."/>
            <person name="Lyons E."/>
            <person name="Manning G."/>
            <person name="Maruyama T."/>
            <person name="Michael T.P."/>
            <person name="Mikami K."/>
            <person name="Miyazaki S."/>
            <person name="Morinaga S."/>
            <person name="Murata T."/>
            <person name="Mueller-Roeber B."/>
            <person name="Nelson D.R."/>
            <person name="Obara M."/>
            <person name="Oguri Y."/>
            <person name="Olmstead R.G."/>
            <person name="Onodera N."/>
            <person name="Petersen B.L."/>
            <person name="Pils B."/>
            <person name="Prigge M."/>
            <person name="Rensing S.A."/>
            <person name="Riano-Pachon D.M."/>
            <person name="Roberts A.W."/>
            <person name="Sato Y."/>
            <person name="Scheller H.V."/>
            <person name="Schulz B."/>
            <person name="Schulz C."/>
            <person name="Shakirov E.V."/>
            <person name="Shibagaki N."/>
            <person name="Shinohara N."/>
            <person name="Shippen D.E."/>
            <person name="Soerensen I."/>
            <person name="Sotooka R."/>
            <person name="Sugimoto N."/>
            <person name="Sugita M."/>
            <person name="Sumikawa N."/>
            <person name="Tanurdzic M."/>
            <person name="Theissen G."/>
            <person name="Ulvskov P."/>
            <person name="Wakazuki S."/>
            <person name="Weng J.K."/>
            <person name="Willats W.W."/>
            <person name="Wipf D."/>
            <person name="Wolf P.G."/>
            <person name="Yang L."/>
            <person name="Zimmer A.D."/>
            <person name="Zhu Q."/>
            <person name="Mitros T."/>
            <person name="Hellsten U."/>
            <person name="Loque D."/>
            <person name="Otillar R."/>
            <person name="Salamov A."/>
            <person name="Schmutz J."/>
            <person name="Shapiro H."/>
            <person name="Lindquist E."/>
            <person name="Lucas S."/>
            <person name="Rokhsar D."/>
            <person name="Grigoriev I.V."/>
        </authorList>
    </citation>
    <scope>NUCLEOTIDE SEQUENCE [LARGE SCALE GENOMIC DNA]</scope>
</reference>
<evidence type="ECO:0000256" key="1">
    <source>
        <dbReference type="ARBA" id="ARBA00022737"/>
    </source>
</evidence>
<dbReference type="PROSITE" id="PS51375">
    <property type="entry name" value="PPR"/>
    <property type="match status" value="4"/>
</dbReference>
<feature type="repeat" description="PPR" evidence="2">
    <location>
        <begin position="96"/>
        <end position="130"/>
    </location>
</feature>
<dbReference type="InterPro" id="IPR002885">
    <property type="entry name" value="PPR_rpt"/>
</dbReference>
<organism evidence="4">
    <name type="scientific">Selaginella moellendorffii</name>
    <name type="common">Spikemoss</name>
    <dbReference type="NCBI Taxonomy" id="88036"/>
    <lineage>
        <taxon>Eukaryota</taxon>
        <taxon>Viridiplantae</taxon>
        <taxon>Streptophyta</taxon>
        <taxon>Embryophyta</taxon>
        <taxon>Tracheophyta</taxon>
        <taxon>Lycopodiopsida</taxon>
        <taxon>Selaginellales</taxon>
        <taxon>Selaginellaceae</taxon>
        <taxon>Selaginella</taxon>
    </lineage>
</organism>
<proteinExistence type="predicted"/>
<evidence type="ECO:0000313" key="4">
    <source>
        <dbReference type="Proteomes" id="UP000001514"/>
    </source>
</evidence>
<dbReference type="Pfam" id="PF01535">
    <property type="entry name" value="PPR"/>
    <property type="match status" value="5"/>
</dbReference>
<dbReference type="Gene3D" id="1.25.40.10">
    <property type="entry name" value="Tetratricopeptide repeat domain"/>
    <property type="match status" value="3"/>
</dbReference>
<dbReference type="GO" id="GO:0048731">
    <property type="term" value="P:system development"/>
    <property type="evidence" value="ECO:0007669"/>
    <property type="project" value="UniProtKB-ARBA"/>
</dbReference>
<sequence>MRLDELTDLIKGCGDAIELQRVHAAILRSEHARNVFLGNMVLLMYTRLGSLEQARQAFELLLHPNVFSWNLLLQAFIEHGEMDRSKHTFDTMPARNMVSWNCVVAGYAHAGDVEAAKAVFDTMPERDVVAWNSLLQGFAARCDVEGVRRTFEALPEADVVSWTSVIAAYALSGHPDVRAALALFYTAMPLHDVVSSTTIVALYAASGQLEAAKLVFDTMAQRNIVSCNTMVAAYAAGGHVSDAERIFHTRVFARMLERDTVSWNTVIAAFADSGHGQDAMLMFLRMLVDGLVPNQITYTSVLAACCSWDESRSHFSSMVGDHGVGAVRAHYSCVIGVLASTGELGKAWELIEFMPFVPDAAAWGALLSGHRVHHERTGAAAAANRFADLEASDSAPYVLLASL</sequence>
<dbReference type="PANTHER" id="PTHR47926:SF533">
    <property type="entry name" value="DYW DOMAIN-CONTAINING PROTEIN"/>
    <property type="match status" value="1"/>
</dbReference>
<dbReference type="InParanoid" id="D8SX39"/>
<dbReference type="KEGG" id="smo:SELMODRAFT_127010"/>
<dbReference type="PANTHER" id="PTHR47926">
    <property type="entry name" value="PENTATRICOPEPTIDE REPEAT-CONTAINING PROTEIN"/>
    <property type="match status" value="1"/>
</dbReference>
<dbReference type="InterPro" id="IPR011990">
    <property type="entry name" value="TPR-like_helical_dom_sf"/>
</dbReference>
<evidence type="ECO:0008006" key="5">
    <source>
        <dbReference type="Google" id="ProtNLM"/>
    </source>
</evidence>
<dbReference type="GO" id="GO:0009451">
    <property type="term" value="P:RNA modification"/>
    <property type="evidence" value="ECO:0000318"/>
    <property type="project" value="GO_Central"/>
</dbReference>
<dbReference type="NCBIfam" id="TIGR00756">
    <property type="entry name" value="PPR"/>
    <property type="match status" value="2"/>
</dbReference>
<evidence type="ECO:0000256" key="2">
    <source>
        <dbReference type="PROSITE-ProRule" id="PRU00708"/>
    </source>
</evidence>
<gene>
    <name evidence="3" type="ORF">SELMODRAFT_127010</name>
</gene>
<feature type="repeat" description="PPR" evidence="2">
    <location>
        <begin position="192"/>
        <end position="226"/>
    </location>
</feature>
<dbReference type="InterPro" id="IPR046960">
    <property type="entry name" value="PPR_At4g14850-like_plant"/>
</dbReference>
<dbReference type="FunFam" id="1.25.40.10:FF:000158">
    <property type="entry name" value="pentatricopeptide repeat-containing protein At2g33680"/>
    <property type="match status" value="1"/>
</dbReference>
<name>D8SX39_SELML</name>
<dbReference type="Proteomes" id="UP000001514">
    <property type="component" value="Unassembled WGS sequence"/>
</dbReference>
<keyword evidence="1" id="KW-0677">Repeat</keyword>
<accession>D8SX39</accession>
<feature type="repeat" description="PPR" evidence="2">
    <location>
        <begin position="259"/>
        <end position="293"/>
    </location>
</feature>
<dbReference type="EMBL" id="GL377650">
    <property type="protein sequence ID" value="EFJ10967.1"/>
    <property type="molecule type" value="Genomic_DNA"/>
</dbReference>
<feature type="repeat" description="PPR" evidence="2">
    <location>
        <begin position="65"/>
        <end position="95"/>
    </location>
</feature>
<keyword evidence="4" id="KW-1185">Reference proteome</keyword>
<dbReference type="Pfam" id="PF13041">
    <property type="entry name" value="PPR_2"/>
    <property type="match status" value="1"/>
</dbReference>
<evidence type="ECO:0000313" key="3">
    <source>
        <dbReference type="EMBL" id="EFJ10967.1"/>
    </source>
</evidence>
<protein>
    <recommendedName>
        <fullName evidence="5">Pentacotripeptide-repeat region of PRORP domain-containing protein</fullName>
    </recommendedName>
</protein>
<dbReference type="GO" id="GO:0003723">
    <property type="term" value="F:RNA binding"/>
    <property type="evidence" value="ECO:0007669"/>
    <property type="project" value="InterPro"/>
</dbReference>
<dbReference type="eggNOG" id="KOG4197">
    <property type="taxonomic scope" value="Eukaryota"/>
</dbReference>
<dbReference type="Gramene" id="EFJ10967">
    <property type="protein sequence ID" value="EFJ10967"/>
    <property type="gene ID" value="SELMODRAFT_127010"/>
</dbReference>